<gene>
    <name evidence="2" type="ORF">OSB1V03_LOCUS14039</name>
</gene>
<dbReference type="InterPro" id="IPR051333">
    <property type="entry name" value="CLIP_Serine_Protease"/>
</dbReference>
<dbReference type="SUPFAM" id="SSF50494">
    <property type="entry name" value="Trypsin-like serine proteases"/>
    <property type="match status" value="2"/>
</dbReference>
<feature type="non-terminal residue" evidence="2">
    <location>
        <position position="615"/>
    </location>
</feature>
<dbReference type="GO" id="GO:0004252">
    <property type="term" value="F:serine-type endopeptidase activity"/>
    <property type="evidence" value="ECO:0007669"/>
    <property type="project" value="InterPro"/>
</dbReference>
<protein>
    <recommendedName>
        <fullName evidence="1">Peptidase S1 domain-containing protein</fullName>
    </recommendedName>
</protein>
<dbReference type="InterPro" id="IPR043504">
    <property type="entry name" value="Peptidase_S1_PA_chymotrypsin"/>
</dbReference>
<evidence type="ECO:0000313" key="3">
    <source>
        <dbReference type="Proteomes" id="UP000759131"/>
    </source>
</evidence>
<dbReference type="InterPro" id="IPR001254">
    <property type="entry name" value="Trypsin_dom"/>
</dbReference>
<dbReference type="PANTHER" id="PTHR24260">
    <property type="match status" value="1"/>
</dbReference>
<name>A0A7R9Q662_9ACAR</name>
<dbReference type="SMART" id="SM00020">
    <property type="entry name" value="Tryp_SPc"/>
    <property type="match status" value="2"/>
</dbReference>
<dbReference type="OrthoDB" id="6656697at2759"/>
<dbReference type="GO" id="GO:0006508">
    <property type="term" value="P:proteolysis"/>
    <property type="evidence" value="ECO:0007669"/>
    <property type="project" value="InterPro"/>
</dbReference>
<dbReference type="AlphaFoldDB" id="A0A7R9Q662"/>
<feature type="domain" description="Peptidase S1" evidence="1">
    <location>
        <begin position="74"/>
        <end position="325"/>
    </location>
</feature>
<dbReference type="InterPro" id="IPR001314">
    <property type="entry name" value="Peptidase_S1A"/>
</dbReference>
<dbReference type="PANTHER" id="PTHR24260:SF136">
    <property type="entry name" value="GH08193P-RELATED"/>
    <property type="match status" value="1"/>
</dbReference>
<dbReference type="EMBL" id="OC867686">
    <property type="protein sequence ID" value="CAD7633643.1"/>
    <property type="molecule type" value="Genomic_DNA"/>
</dbReference>
<dbReference type="PRINTS" id="PR00722">
    <property type="entry name" value="CHYMOTRYPSIN"/>
</dbReference>
<dbReference type="Pfam" id="PF00089">
    <property type="entry name" value="Trypsin"/>
    <property type="match status" value="2"/>
</dbReference>
<dbReference type="PROSITE" id="PS50240">
    <property type="entry name" value="TRYPSIN_DOM"/>
    <property type="match status" value="2"/>
</dbReference>
<dbReference type="Proteomes" id="UP000759131">
    <property type="component" value="Unassembled WGS sequence"/>
</dbReference>
<organism evidence="2">
    <name type="scientific">Medioppia subpectinata</name>
    <dbReference type="NCBI Taxonomy" id="1979941"/>
    <lineage>
        <taxon>Eukaryota</taxon>
        <taxon>Metazoa</taxon>
        <taxon>Ecdysozoa</taxon>
        <taxon>Arthropoda</taxon>
        <taxon>Chelicerata</taxon>
        <taxon>Arachnida</taxon>
        <taxon>Acari</taxon>
        <taxon>Acariformes</taxon>
        <taxon>Sarcoptiformes</taxon>
        <taxon>Oribatida</taxon>
        <taxon>Brachypylina</taxon>
        <taxon>Oppioidea</taxon>
        <taxon>Oppiidae</taxon>
        <taxon>Medioppia</taxon>
    </lineage>
</organism>
<feature type="domain" description="Peptidase S1" evidence="1">
    <location>
        <begin position="368"/>
        <end position="611"/>
    </location>
</feature>
<evidence type="ECO:0000259" key="1">
    <source>
        <dbReference type="PROSITE" id="PS50240"/>
    </source>
</evidence>
<evidence type="ECO:0000313" key="2">
    <source>
        <dbReference type="EMBL" id="CAD7633643.1"/>
    </source>
</evidence>
<dbReference type="EMBL" id="CAJPIZ010013111">
    <property type="protein sequence ID" value="CAG2114073.1"/>
    <property type="molecule type" value="Genomic_DNA"/>
</dbReference>
<dbReference type="Gene3D" id="2.40.10.10">
    <property type="entry name" value="Trypsin-like serine proteases"/>
    <property type="match status" value="2"/>
</dbReference>
<sequence length="615" mass="67395">MIGQIKGTHSIVFYDTFKGQRTRVRIEDNPLSVHSRPKHYPSVTTDECGRGLRTRVRDDTCFTFHKHTDVMANMLNGRAIEKGDMPWNVLVILYCDGARFLGSGVLMNAQWVLTAAHNIFCDDGTVNRTILIYMGIVSMPEALVASPIESDHIHPDYLNADETLEIDDIALIKLGHPVQLDPTGANTGVNSICLPDKNVTNSAKEYAVLNAFGDPMATPEPEGGFNDTNDDSWDRTRLLAGWIVINAAVNDEDTDYYGQFIIGEQYGGAFLCSGDSGGPLYQYVNGVAVLIGIVTGSSSNSTVCIWENEEPIPYYIQILMFGSAIIITGTVGIKIKSYDKVTTDGCGLTGRPHMDDQCFSFHKTMAPIYNGRAVERWEMPWNVYIVVDHDDDPQMESGVLLNPQWVITAGHNVHCADDSPNCDITDFTVKTAISGSVIAGAEHIFTHPKYHNESDWGFDIALVKLNTTIDFGPPDAGYPLFNSICLPEKDAVNSAREYAMVSGYGKTHDTEAGQNLLMAGWVTIITPYNNATDHDGESIMLHKPVKPYTGSYICDGDSGGPLFQYVNGRAVLIGIITASNASGSCGDYAEDPPNWFARVSTKIDWIVETVNNNSP</sequence>
<keyword evidence="3" id="KW-1185">Reference proteome</keyword>
<proteinExistence type="predicted"/>
<dbReference type="InterPro" id="IPR009003">
    <property type="entry name" value="Peptidase_S1_PA"/>
</dbReference>
<reference evidence="2" key="1">
    <citation type="submission" date="2020-11" db="EMBL/GenBank/DDBJ databases">
        <authorList>
            <person name="Tran Van P."/>
        </authorList>
    </citation>
    <scope>NUCLEOTIDE SEQUENCE</scope>
</reference>
<accession>A0A7R9Q662</accession>